<dbReference type="SMART" id="SM00239">
    <property type="entry name" value="C2"/>
    <property type="match status" value="1"/>
</dbReference>
<dbReference type="InterPro" id="IPR001192">
    <property type="entry name" value="PI-PLC_fam"/>
</dbReference>
<dbReference type="PANTHER" id="PTHR10336">
    <property type="entry name" value="PHOSPHOINOSITIDE-SPECIFIC PHOSPHOLIPASE C FAMILY PROTEIN"/>
    <property type="match status" value="1"/>
</dbReference>
<dbReference type="Gene3D" id="2.60.40.150">
    <property type="entry name" value="C2 domain"/>
    <property type="match status" value="1"/>
</dbReference>
<feature type="domain" description="C2" evidence="6">
    <location>
        <begin position="513"/>
        <end position="640"/>
    </location>
</feature>
<feature type="compositionally biased region" description="Basic and acidic residues" evidence="5">
    <location>
        <begin position="266"/>
        <end position="298"/>
    </location>
</feature>
<evidence type="ECO:0000256" key="2">
    <source>
        <dbReference type="ARBA" id="ARBA00004202"/>
    </source>
</evidence>
<comment type="caution">
    <text evidence="8">The sequence shown here is derived from an EMBL/GenBank/DDBJ whole genome shotgun (WGS) entry which is preliminary data.</text>
</comment>
<dbReference type="PROSITE" id="PS50008">
    <property type="entry name" value="PIPLC_Y_DOMAIN"/>
    <property type="match status" value="1"/>
</dbReference>
<reference evidence="8 9" key="1">
    <citation type="submission" date="2024-09" db="EMBL/GenBank/DDBJ databases">
        <title>Chromosome-scale assembly of Riccia sorocarpa.</title>
        <authorList>
            <person name="Paukszto L."/>
        </authorList>
    </citation>
    <scope>NUCLEOTIDE SEQUENCE [LARGE SCALE GENOMIC DNA]</scope>
    <source>
        <strain evidence="8">LP-2024</strain>
        <tissue evidence="8">Aerial parts of the thallus</tissue>
    </source>
</reference>
<dbReference type="Proteomes" id="UP001633002">
    <property type="component" value="Unassembled WGS sequence"/>
</dbReference>
<feature type="region of interest" description="Disordered" evidence="5">
    <location>
        <begin position="266"/>
        <end position="306"/>
    </location>
</feature>
<dbReference type="InterPro" id="IPR017946">
    <property type="entry name" value="PLC-like_Pdiesterase_TIM-brl"/>
</dbReference>
<keyword evidence="9" id="KW-1185">Reference proteome</keyword>
<dbReference type="SUPFAM" id="SSF47473">
    <property type="entry name" value="EF-hand"/>
    <property type="match status" value="1"/>
</dbReference>
<dbReference type="Pfam" id="PF00168">
    <property type="entry name" value="C2"/>
    <property type="match status" value="1"/>
</dbReference>
<evidence type="ECO:0000256" key="5">
    <source>
        <dbReference type="SAM" id="MobiDB-lite"/>
    </source>
</evidence>
<dbReference type="GO" id="GO:0005886">
    <property type="term" value="C:plasma membrane"/>
    <property type="evidence" value="ECO:0007669"/>
    <property type="project" value="UniProtKB-SubCell"/>
</dbReference>
<dbReference type="Gene3D" id="1.10.238.10">
    <property type="entry name" value="EF-hand"/>
    <property type="match status" value="1"/>
</dbReference>
<dbReference type="InterPro" id="IPR015359">
    <property type="entry name" value="PLC_EF-hand-like"/>
</dbReference>
<dbReference type="Pfam" id="PF00387">
    <property type="entry name" value="PI-PLC-Y"/>
    <property type="match status" value="1"/>
</dbReference>
<keyword evidence="4" id="KW-0443">Lipid metabolism</keyword>
<dbReference type="InterPro" id="IPR000008">
    <property type="entry name" value="C2_dom"/>
</dbReference>
<dbReference type="SMART" id="SM00148">
    <property type="entry name" value="PLCXc"/>
    <property type="match status" value="1"/>
</dbReference>
<gene>
    <name evidence="8" type="ORF">R1sor_023492</name>
</gene>
<feature type="domain" description="PI-PLC Y-box" evidence="7">
    <location>
        <begin position="423"/>
        <end position="509"/>
    </location>
</feature>
<dbReference type="GO" id="GO:0016042">
    <property type="term" value="P:lipid catabolic process"/>
    <property type="evidence" value="ECO:0007669"/>
    <property type="project" value="UniProtKB-KW"/>
</dbReference>
<organism evidence="8 9">
    <name type="scientific">Riccia sorocarpa</name>
    <dbReference type="NCBI Taxonomy" id="122646"/>
    <lineage>
        <taxon>Eukaryota</taxon>
        <taxon>Viridiplantae</taxon>
        <taxon>Streptophyta</taxon>
        <taxon>Embryophyta</taxon>
        <taxon>Marchantiophyta</taxon>
        <taxon>Marchantiopsida</taxon>
        <taxon>Marchantiidae</taxon>
        <taxon>Marchantiales</taxon>
        <taxon>Ricciaceae</taxon>
        <taxon>Riccia</taxon>
    </lineage>
</organism>
<comment type="catalytic activity">
    <reaction evidence="1 4">
        <text>a 1,2-diacyl-sn-glycero-3-phospho-(1D-myo-inositol-4,5-bisphosphate) + H2O = 1D-myo-inositol 1,4,5-trisphosphate + a 1,2-diacyl-sn-glycerol + H(+)</text>
        <dbReference type="Rhea" id="RHEA:33179"/>
        <dbReference type="ChEBI" id="CHEBI:15377"/>
        <dbReference type="ChEBI" id="CHEBI:15378"/>
        <dbReference type="ChEBI" id="CHEBI:17815"/>
        <dbReference type="ChEBI" id="CHEBI:58456"/>
        <dbReference type="ChEBI" id="CHEBI:203600"/>
        <dbReference type="EC" id="3.1.4.11"/>
    </reaction>
</comment>
<dbReference type="Pfam" id="PF00388">
    <property type="entry name" value="PI-PLC-X"/>
    <property type="match status" value="1"/>
</dbReference>
<comment type="subcellular location">
    <subcellularLocation>
        <location evidence="2">Cell membrane</location>
        <topology evidence="2">Peripheral membrane protein</topology>
    </subcellularLocation>
</comment>
<feature type="region of interest" description="Disordered" evidence="5">
    <location>
        <begin position="323"/>
        <end position="387"/>
    </location>
</feature>
<dbReference type="InterPro" id="IPR000909">
    <property type="entry name" value="PLipase_C_PInositol-sp_X_dom"/>
</dbReference>
<evidence type="ECO:0000256" key="1">
    <source>
        <dbReference type="ARBA" id="ARBA00001195"/>
    </source>
</evidence>
<dbReference type="InterPro" id="IPR035892">
    <property type="entry name" value="C2_domain_sf"/>
</dbReference>
<proteinExistence type="predicted"/>
<dbReference type="GO" id="GO:0004435">
    <property type="term" value="F:phosphatidylinositol-4,5-bisphosphate phospholipase C activity"/>
    <property type="evidence" value="ECO:0007669"/>
    <property type="project" value="UniProtKB-EC"/>
</dbReference>
<dbReference type="Pfam" id="PF09279">
    <property type="entry name" value="EF-hand_like"/>
    <property type="match status" value="1"/>
</dbReference>
<keyword evidence="3" id="KW-0807">Transducer</keyword>
<protein>
    <recommendedName>
        <fullName evidence="4">Phosphoinositide phospholipase C</fullName>
        <ecNumber evidence="4">3.1.4.11</ecNumber>
    </recommendedName>
</protein>
<evidence type="ECO:0000259" key="7">
    <source>
        <dbReference type="PROSITE" id="PS50008"/>
    </source>
</evidence>
<dbReference type="Gene3D" id="3.20.20.190">
    <property type="entry name" value="Phosphatidylinositol (PI) phosphodiesterase"/>
    <property type="match status" value="1"/>
</dbReference>
<dbReference type="SUPFAM" id="SSF49562">
    <property type="entry name" value="C2 domain (Calcium/lipid-binding domain, CaLB)"/>
    <property type="match status" value="1"/>
</dbReference>
<dbReference type="PROSITE" id="PS50004">
    <property type="entry name" value="C2"/>
    <property type="match status" value="1"/>
</dbReference>
<dbReference type="AlphaFoldDB" id="A0ABD3GPM0"/>
<dbReference type="EC" id="3.1.4.11" evidence="4"/>
<dbReference type="CDD" id="cd00275">
    <property type="entry name" value="C2_PLC_like"/>
    <property type="match status" value="1"/>
</dbReference>
<feature type="compositionally biased region" description="Acidic residues" evidence="5">
    <location>
        <begin position="364"/>
        <end position="384"/>
    </location>
</feature>
<sequence>MTGTVGPIAQDELAGCGCFAKGFVPYHLMAPPLVEKLFQKYADNGFMTPEKLKLFLNEEQKETTATVDDAERVLNQVVKLKHLFSLRHKHGLTVAQFLDYLVDPTVNLAINTETHHDMTLPASAYYIYTGHNSYLTGNQLSSDSSAKPIIDALRRGVRVIELDLWPSKNDTTIKVCHGRTMTAPVDFQVCLEAIRDNAFQASQYPVIITFEDHLTSKLQAQAAKITVKVLGEKLWYPGDDTRWSGFTAFPSPEDVKGRILISTKPPKEFQKGEKHEQIAQKKQRAKEGLKTEAQKKEASSAPPEKTKKLGIFARAFAAVSSPKKPTETKELKLDTEVRGLKEPAAEKGVAPTPSDKAAVGQAAVDEDSDDDEDTDNDVVEDDEAPDHVKNPEYARIISIRAGKPKGASLIESLLVDEFVKRVSLSEPQLEKVSEESPFAVIKFTEKNLLRIYPYGLRFNSSNYNPLLAWSHGAQMVAFNMQGYGKPLWLVNGFFKQNGGCGYVRKPDFLFPSKNGGREFDPRVPQPHKVTLKVKAIMGLGWKEKFDKRFFDRFSPPDFYLKLSIAGLPQDVKKAKTKPIEDDWTPKWEEDFEFQISVPELALLRLEAREYNMAGKDGFGGQTCIPLSEIRPGYRCLPLNDKKSNELTGVRLLLHFELQWEKL</sequence>
<name>A0ABD3GPM0_9MARC</name>
<dbReference type="InterPro" id="IPR001711">
    <property type="entry name" value="PLipase_C_Pinositol-sp_Y"/>
</dbReference>
<keyword evidence="4" id="KW-0378">Hydrolase</keyword>
<dbReference type="GO" id="GO:0007165">
    <property type="term" value="P:signal transduction"/>
    <property type="evidence" value="ECO:0007669"/>
    <property type="project" value="UniProtKB-KW"/>
</dbReference>
<keyword evidence="4" id="KW-0442">Lipid degradation</keyword>
<dbReference type="PROSITE" id="PS50007">
    <property type="entry name" value="PIPLC_X_DOMAIN"/>
    <property type="match status" value="1"/>
</dbReference>
<feature type="compositionally biased region" description="Basic and acidic residues" evidence="5">
    <location>
        <begin position="324"/>
        <end position="345"/>
    </location>
</feature>
<evidence type="ECO:0000259" key="6">
    <source>
        <dbReference type="PROSITE" id="PS50004"/>
    </source>
</evidence>
<dbReference type="SMART" id="SM00149">
    <property type="entry name" value="PLCYc"/>
    <property type="match status" value="1"/>
</dbReference>
<dbReference type="EMBL" id="JBJQOH010000007">
    <property type="protein sequence ID" value="KAL3680536.1"/>
    <property type="molecule type" value="Genomic_DNA"/>
</dbReference>
<evidence type="ECO:0000313" key="9">
    <source>
        <dbReference type="Proteomes" id="UP001633002"/>
    </source>
</evidence>
<dbReference type="SUPFAM" id="SSF51695">
    <property type="entry name" value="PLC-like phosphodiesterases"/>
    <property type="match status" value="1"/>
</dbReference>
<dbReference type="PRINTS" id="PR00390">
    <property type="entry name" value="PHPHLIPASEC"/>
</dbReference>
<evidence type="ECO:0000256" key="4">
    <source>
        <dbReference type="RuleBase" id="RU361133"/>
    </source>
</evidence>
<evidence type="ECO:0000313" key="8">
    <source>
        <dbReference type="EMBL" id="KAL3680536.1"/>
    </source>
</evidence>
<evidence type="ECO:0000256" key="3">
    <source>
        <dbReference type="ARBA" id="ARBA00023224"/>
    </source>
</evidence>
<dbReference type="InterPro" id="IPR011992">
    <property type="entry name" value="EF-hand-dom_pair"/>
</dbReference>
<accession>A0ABD3GPM0</accession>
<dbReference type="PANTHER" id="PTHR10336:SF204">
    <property type="entry name" value="PHOSPHOINOSITIDE PHOSPHOLIPASE C 4-RELATED"/>
    <property type="match status" value="1"/>
</dbReference>